<dbReference type="RefSeq" id="WP_034902138.1">
    <property type="nucleotide sequence ID" value="NZ_CP017057.1"/>
</dbReference>
<feature type="transmembrane region" description="Helical" evidence="5">
    <location>
        <begin position="72"/>
        <end position="102"/>
    </location>
</feature>
<sequence>MTTTEPTEPSSGGPPQGSGFDFNQPTVIALLYLLSFATGISGLIGIVLAHVWRGDNREAWADSHFGYLIRTFWFGLIASLIAGLLSFVLIGFLLFPVIAVWAGVRSVLSLVKAQKREPMPDPATLLF</sequence>
<evidence type="ECO:0000256" key="3">
    <source>
        <dbReference type="ARBA" id="ARBA00022989"/>
    </source>
</evidence>
<dbReference type="PATRIC" id="fig|39960.10.peg.2922"/>
<dbReference type="AlphaFoldDB" id="A0A074MP71"/>
<dbReference type="InterPro" id="IPR019109">
    <property type="entry name" value="MamF_MmsF"/>
</dbReference>
<keyword evidence="4 5" id="KW-0472">Membrane</keyword>
<keyword evidence="7" id="KW-1185">Reference proteome</keyword>
<organism evidence="6 7">
    <name type="scientific">Erythrobacter litoralis</name>
    <dbReference type="NCBI Taxonomy" id="39960"/>
    <lineage>
        <taxon>Bacteria</taxon>
        <taxon>Pseudomonadati</taxon>
        <taxon>Pseudomonadota</taxon>
        <taxon>Alphaproteobacteria</taxon>
        <taxon>Sphingomonadales</taxon>
        <taxon>Erythrobacteraceae</taxon>
        <taxon>Erythrobacter/Porphyrobacter group</taxon>
        <taxon>Erythrobacter</taxon>
    </lineage>
</organism>
<keyword evidence="3 5" id="KW-1133">Transmembrane helix</keyword>
<protein>
    <submittedName>
        <fullName evidence="6">Membrane protein</fullName>
    </submittedName>
</protein>
<accession>A0A074MP71</accession>
<evidence type="ECO:0000256" key="4">
    <source>
        <dbReference type="ARBA" id="ARBA00023136"/>
    </source>
</evidence>
<evidence type="ECO:0000256" key="5">
    <source>
        <dbReference type="SAM" id="Phobius"/>
    </source>
</evidence>
<keyword evidence="2 5" id="KW-0812">Transmembrane</keyword>
<evidence type="ECO:0000313" key="6">
    <source>
        <dbReference type="EMBL" id="KEO96776.1"/>
    </source>
</evidence>
<comment type="subcellular location">
    <subcellularLocation>
        <location evidence="1">Membrane</location>
        <topology evidence="1">Multi-pass membrane protein</topology>
    </subcellularLocation>
</comment>
<dbReference type="OrthoDB" id="5405464at2"/>
<dbReference type="Proteomes" id="UP000027866">
    <property type="component" value="Unassembled WGS sequence"/>
</dbReference>
<comment type="caution">
    <text evidence="6">The sequence shown here is derived from an EMBL/GenBank/DDBJ whole genome shotgun (WGS) entry which is preliminary data.</text>
</comment>
<evidence type="ECO:0000313" key="7">
    <source>
        <dbReference type="Proteomes" id="UP000027866"/>
    </source>
</evidence>
<proteinExistence type="predicted"/>
<dbReference type="EMBL" id="JMIX01000004">
    <property type="protein sequence ID" value="KEO96776.1"/>
    <property type="molecule type" value="Genomic_DNA"/>
</dbReference>
<dbReference type="Pfam" id="PF09685">
    <property type="entry name" value="MamF_MmsF"/>
    <property type="match status" value="1"/>
</dbReference>
<name>A0A074MP71_9SPHN</name>
<dbReference type="KEGG" id="elq:Ga0102493_11670"/>
<evidence type="ECO:0000256" key="2">
    <source>
        <dbReference type="ARBA" id="ARBA00022692"/>
    </source>
</evidence>
<gene>
    <name evidence="6" type="ORF">EH32_08830</name>
</gene>
<feature type="transmembrane region" description="Helical" evidence="5">
    <location>
        <begin position="27"/>
        <end position="52"/>
    </location>
</feature>
<evidence type="ECO:0000256" key="1">
    <source>
        <dbReference type="ARBA" id="ARBA00004141"/>
    </source>
</evidence>
<reference evidence="6 7" key="1">
    <citation type="submission" date="2014-04" db="EMBL/GenBank/DDBJ databases">
        <title>A comprehensive comparison of genomes of Erythrobacter spp. Strains.</title>
        <authorList>
            <person name="Zheng Q."/>
        </authorList>
    </citation>
    <scope>NUCLEOTIDE SEQUENCE [LARGE SCALE GENOMIC DNA]</scope>
    <source>
        <strain evidence="6 7">DSM 8509</strain>
    </source>
</reference>